<reference evidence="4 5" key="1">
    <citation type="submission" date="2016-11" db="EMBL/GenBank/DDBJ databases">
        <authorList>
            <person name="Jaros S."/>
            <person name="Januszkiewicz K."/>
            <person name="Wedrychowicz H."/>
        </authorList>
    </citation>
    <scope>NUCLEOTIDE SEQUENCE [LARGE SCALE GENOMIC DNA]</scope>
    <source>
        <strain evidence="4 5">DSM 26897</strain>
    </source>
</reference>
<dbReference type="PANTHER" id="PTHR43817:SF1">
    <property type="entry name" value="HYDROLASE, FAMILY 43, PUTATIVE (AFU_ORTHOLOGUE AFUA_3G01660)-RELATED"/>
    <property type="match status" value="1"/>
</dbReference>
<keyword evidence="5" id="KW-1185">Reference proteome</keyword>
<dbReference type="InterPro" id="IPR013320">
    <property type="entry name" value="ConA-like_dom_sf"/>
</dbReference>
<dbReference type="GO" id="GO:0005975">
    <property type="term" value="P:carbohydrate metabolic process"/>
    <property type="evidence" value="ECO:0007669"/>
    <property type="project" value="UniProtKB-ARBA"/>
</dbReference>
<dbReference type="InterPro" id="IPR054593">
    <property type="entry name" value="Beta-mannosidase-like_N2"/>
</dbReference>
<organism evidence="4 5">
    <name type="scientific">Cnuella takakiae</name>
    <dbReference type="NCBI Taxonomy" id="1302690"/>
    <lineage>
        <taxon>Bacteria</taxon>
        <taxon>Pseudomonadati</taxon>
        <taxon>Bacteroidota</taxon>
        <taxon>Chitinophagia</taxon>
        <taxon>Chitinophagales</taxon>
        <taxon>Chitinophagaceae</taxon>
        <taxon>Cnuella</taxon>
    </lineage>
</organism>
<evidence type="ECO:0000313" key="5">
    <source>
        <dbReference type="Proteomes" id="UP000184368"/>
    </source>
</evidence>
<dbReference type="SUPFAM" id="SSF49899">
    <property type="entry name" value="Concanavalin A-like lectins/glucanases"/>
    <property type="match status" value="1"/>
</dbReference>
<evidence type="ECO:0000259" key="3">
    <source>
        <dbReference type="Pfam" id="PF22666"/>
    </source>
</evidence>
<dbReference type="InterPro" id="IPR008979">
    <property type="entry name" value="Galactose-bd-like_sf"/>
</dbReference>
<dbReference type="STRING" id="1302690.BUE76_12265"/>
<dbReference type="Gene3D" id="2.60.120.260">
    <property type="entry name" value="Galactose-binding domain-like"/>
    <property type="match status" value="1"/>
</dbReference>
<dbReference type="Pfam" id="PF17132">
    <property type="entry name" value="Glyco_hydro_106"/>
    <property type="match status" value="1"/>
</dbReference>
<dbReference type="Gene3D" id="2.60.120.200">
    <property type="match status" value="1"/>
</dbReference>
<keyword evidence="1" id="KW-0732">Signal</keyword>
<dbReference type="Proteomes" id="UP000184368">
    <property type="component" value="Unassembled WGS sequence"/>
</dbReference>
<accession>A0A1M4VJK0</accession>
<dbReference type="Pfam" id="PF22666">
    <property type="entry name" value="Glyco_hydro_2_N2"/>
    <property type="match status" value="1"/>
</dbReference>
<proteinExistence type="predicted"/>
<gene>
    <name evidence="4" type="ORF">SAMN05444008_102289</name>
</gene>
<evidence type="ECO:0000256" key="1">
    <source>
        <dbReference type="ARBA" id="ARBA00022729"/>
    </source>
</evidence>
<evidence type="ECO:0000313" key="4">
    <source>
        <dbReference type="EMBL" id="SHE69171.1"/>
    </source>
</evidence>
<evidence type="ECO:0000256" key="2">
    <source>
        <dbReference type="ARBA" id="ARBA00022801"/>
    </source>
</evidence>
<dbReference type="NCBIfam" id="NF045579">
    <property type="entry name" value="rhamnoside_JR"/>
    <property type="match status" value="1"/>
</dbReference>
<dbReference type="SUPFAM" id="SSF49785">
    <property type="entry name" value="Galactose-binding domain-like"/>
    <property type="match status" value="1"/>
</dbReference>
<protein>
    <submittedName>
        <fullName evidence="4">Alpha-L-rhamnosidase</fullName>
    </submittedName>
</protein>
<dbReference type="EMBL" id="FQUO01000002">
    <property type="protein sequence ID" value="SHE69171.1"/>
    <property type="molecule type" value="Genomic_DNA"/>
</dbReference>
<feature type="domain" description="Beta-mannosidase-like galactose-binding" evidence="3">
    <location>
        <begin position="1135"/>
        <end position="1205"/>
    </location>
</feature>
<dbReference type="PANTHER" id="PTHR43817">
    <property type="entry name" value="GLYCOSYL HYDROLASE"/>
    <property type="match status" value="1"/>
</dbReference>
<name>A0A1M4VJK0_9BACT</name>
<keyword evidence="2" id="KW-0378">Hydrolase</keyword>
<dbReference type="GO" id="GO:0004553">
    <property type="term" value="F:hydrolase activity, hydrolyzing O-glycosyl compounds"/>
    <property type="evidence" value="ECO:0007669"/>
    <property type="project" value="UniProtKB-ARBA"/>
</dbReference>
<sequence length="1294" mass="142862">MNGHISREGITADLEAMKAAGISGVFQFDAGTGIPKGPVAYGSEEFWTLKKHALREALRLGMEVTLHNCPGWSASGGPWIEPKDSMQELTWSEVVVKGGGLLDIMLPKPYHKLGYYQEVALLAFPAFSREVALNNYKASTASGKLNFAQVNGNGEVLLSTPNANEHWLLFAFAEPVKATNITFQVAAVGSGNVRELFDGERNFILLEASQDGVHFQTVATISTGLEAALLLGYKFITFDFTATEAAFFRLTSRLPRRLAQVRFSALERLPNFMEKAGFRFGYHQIAPAADTFQSKDFIALDKVTDLTDYMDSEGRLRWQAPAGHYTLLRLGHTATGAINKAAPDGGQGLECDKMRKAALELHLQKALQPILPELQELAKKGKAGLEIDSFEAGMQNWTAEMPQLFARFQGYRLLPFLPAITGRVVASVALTENFLWDFRQTIAHAVSENYYGAFADWCRQQGLTAYVEPYDKGPFSELSIGAQADVPMGEHWNGLFAILQGNLPIRRTPKLAASIAHTQGKRLVGAETFTSEPNAGKWQEYPFGLKATGDALLAQGVNKMVLHRFVHQPHPTALPGMTMGPWGSHIDRTNTWWPYAREWFTYLARCQWLLRKGQFVADFAYLAPEDSATFTPVRPSELVAAPPEGFAYDVLDAALLQQARVDAGSLVLQSGMRYRVLVIQDYSVMSYPTLAVLVKLVRQGMILVSPPVQSCLGLRSAKALQQFAAWIKVLWGDGKTVGQRSVGKGAVFPAYDLSKVVRQLRLAPDCTFTSQSGDAPITFLHRRTPTEDIYFLCNARRTTEELVVQFRVRGRYPQIIHPVRGIARPASIFHLLPDSVSMPLQLDPYGSLFVVFAAVPLPDFTVLHKAGKTFVQSHPFVPRTWEAFPGCPNNFTLQFWVKPEQDIMLRFSQHMERVTAPYTDYYAIYPAAGNKLYGPGHATCGLAVGRNGVTVWENANGTPEMVLALAAPISGFTHLALVYQKGLPEVYLNGKVLGKGQFSKWQVHPTKGRGVGVETDTYYNGDISDISILPTAIDQAAVEVLSKQQMATQPAMPQVLLHEGSKGSILLAQSGNYQASRVDDKNLFISVPPLPANKAIDGAWHVQFGQKPGAPAPIDLRSLQSLHSHTEARHFSGTAIYTTRFNMQDLPADRAVQWLLDLGRVEVLAEVVLNGKNLGVLWTRPYRVNATQALQEGENVLEIKVTNLWPNRLIGDAPLIQPGTYFPKAADGSFEFLVGGGIKQLPGWYLQGKEQPKDGPVSFTTWNFYTADDPLLESGLIGPVWLQPYYELNFVKGK</sequence>